<dbReference type="EMBL" id="AKWF02000028">
    <property type="protein sequence ID" value="EMO64353.1"/>
    <property type="molecule type" value="Genomic_DNA"/>
</dbReference>
<gene>
    <name evidence="1" type="ORF">LEP1GSC133_3874</name>
</gene>
<evidence type="ECO:0000313" key="1">
    <source>
        <dbReference type="EMBL" id="EMO64353.1"/>
    </source>
</evidence>
<name>M6WRF1_LEPBO</name>
<reference evidence="1 2" key="1">
    <citation type="submission" date="2013-01" db="EMBL/GenBank/DDBJ databases">
        <authorList>
            <person name="Harkins D.M."/>
            <person name="Durkin A.S."/>
            <person name="Brinkac L.M."/>
            <person name="Haft D.H."/>
            <person name="Selengut J.D."/>
            <person name="Sanka R."/>
            <person name="DePew J."/>
            <person name="Purushe J."/>
            <person name="Picardeau M."/>
            <person name="Werts C."/>
            <person name="Goarant C."/>
            <person name="Vinetz J.M."/>
            <person name="Sutton G.G."/>
            <person name="Nierman W.C."/>
            <person name="Fouts D.E."/>
        </authorList>
    </citation>
    <scope>NUCLEOTIDE SEQUENCE [LARGE SCALE GENOMIC DNA]</scope>
    <source>
        <strain evidence="1 2">200901868</strain>
    </source>
</reference>
<comment type="caution">
    <text evidence="1">The sequence shown here is derived from an EMBL/GenBank/DDBJ whole genome shotgun (WGS) entry which is preliminary data.</text>
</comment>
<organism evidence="1 2">
    <name type="scientific">Leptospira borgpetersenii serovar Pomona str. 200901868</name>
    <dbReference type="NCBI Taxonomy" id="1192866"/>
    <lineage>
        <taxon>Bacteria</taxon>
        <taxon>Pseudomonadati</taxon>
        <taxon>Spirochaetota</taxon>
        <taxon>Spirochaetia</taxon>
        <taxon>Leptospirales</taxon>
        <taxon>Leptospiraceae</taxon>
        <taxon>Leptospira</taxon>
    </lineage>
</organism>
<dbReference type="Proteomes" id="UP000012159">
    <property type="component" value="Unassembled WGS sequence"/>
</dbReference>
<protein>
    <submittedName>
        <fullName evidence="1">Uncharacterized protein</fullName>
    </submittedName>
</protein>
<accession>M6WRF1</accession>
<proteinExistence type="predicted"/>
<sequence length="59" mass="6960">MSSIVGLWMIRFHDDQIFRSFLLENSFSQIEFVSKSQRGVEWKSGRKLPWLILVGNMLT</sequence>
<evidence type="ECO:0000313" key="2">
    <source>
        <dbReference type="Proteomes" id="UP000012159"/>
    </source>
</evidence>
<dbReference type="AlphaFoldDB" id="M6WRF1"/>